<reference evidence="3 4" key="1">
    <citation type="journal article" date="2019" name="Nat. Med.">
        <title>A library of human gut bacterial isolates paired with longitudinal multiomics data enables mechanistic microbiome research.</title>
        <authorList>
            <person name="Poyet M."/>
            <person name="Groussin M."/>
            <person name="Gibbons S.M."/>
            <person name="Avila-Pacheco J."/>
            <person name="Jiang X."/>
            <person name="Kearney S.M."/>
            <person name="Perrotta A.R."/>
            <person name="Berdy B."/>
            <person name="Zhao S."/>
            <person name="Lieberman T.D."/>
            <person name="Swanson P.K."/>
            <person name="Smith M."/>
            <person name="Roesemann S."/>
            <person name="Alexander J.E."/>
            <person name="Rich S.A."/>
            <person name="Livny J."/>
            <person name="Vlamakis H."/>
            <person name="Clish C."/>
            <person name="Bullock K."/>
            <person name="Deik A."/>
            <person name="Scott J."/>
            <person name="Pierce K.A."/>
            <person name="Xavier R.J."/>
            <person name="Alm E.J."/>
        </authorList>
    </citation>
    <scope>NUCLEOTIDE SEQUENCE [LARGE SCALE GENOMIC DNA]</scope>
    <source>
        <strain evidence="3 4">BIOML-A3</strain>
    </source>
</reference>
<feature type="transmembrane region" description="Helical" evidence="1">
    <location>
        <begin position="45"/>
        <end position="65"/>
    </location>
</feature>
<keyword evidence="1" id="KW-0812">Transmembrane</keyword>
<keyword evidence="3" id="KW-0808">Transferase</keyword>
<feature type="transmembrane region" description="Helical" evidence="1">
    <location>
        <begin position="241"/>
        <end position="267"/>
    </location>
</feature>
<keyword evidence="3" id="KW-0012">Acyltransferase</keyword>
<evidence type="ECO:0000259" key="2">
    <source>
        <dbReference type="Pfam" id="PF01757"/>
    </source>
</evidence>
<comment type="caution">
    <text evidence="3">The sequence shown here is derived from an EMBL/GenBank/DDBJ whole genome shotgun (WGS) entry which is preliminary data.</text>
</comment>
<dbReference type="Proteomes" id="UP000487989">
    <property type="component" value="Unassembled WGS sequence"/>
</dbReference>
<feature type="transmembrane region" description="Helical" evidence="1">
    <location>
        <begin position="21"/>
        <end position="39"/>
    </location>
</feature>
<accession>A0A6I0LGN5</accession>
<evidence type="ECO:0000313" key="3">
    <source>
        <dbReference type="EMBL" id="KAB4252641.1"/>
    </source>
</evidence>
<keyword evidence="1" id="KW-1133">Transmembrane helix</keyword>
<feature type="transmembrane region" description="Helical" evidence="1">
    <location>
        <begin position="208"/>
        <end position="229"/>
    </location>
</feature>
<evidence type="ECO:0000256" key="1">
    <source>
        <dbReference type="SAM" id="Phobius"/>
    </source>
</evidence>
<dbReference type="InterPro" id="IPR002656">
    <property type="entry name" value="Acyl_transf_3_dom"/>
</dbReference>
<dbReference type="RefSeq" id="WP_151881694.1">
    <property type="nucleotide sequence ID" value="NZ_WCTH01000029.1"/>
</dbReference>
<feature type="transmembrane region" description="Helical" evidence="1">
    <location>
        <begin position="131"/>
        <end position="151"/>
    </location>
</feature>
<feature type="transmembrane region" description="Helical" evidence="1">
    <location>
        <begin position="86"/>
        <end position="103"/>
    </location>
</feature>
<keyword evidence="1" id="KW-0472">Membrane</keyword>
<evidence type="ECO:0000313" key="4">
    <source>
        <dbReference type="Proteomes" id="UP000487989"/>
    </source>
</evidence>
<dbReference type="EMBL" id="WCTJ01000018">
    <property type="protein sequence ID" value="KAB4252641.1"/>
    <property type="molecule type" value="Genomic_DNA"/>
</dbReference>
<gene>
    <name evidence="3" type="ORF">GAP48_12210</name>
</gene>
<sequence>MFNAKFELTLLSKYRTELMGVATILIIVCHSVPYGLVMPGWLTTILQNGGIGVDIFLFLSGMGMHNSMKKHVSNEGKLFTWYYKRYIRIIVPCFLIITPLVIWNPWHGTFNTLNFILGISGFGAFWGLSNLWFVSSILILYVLTPIFHVFLTCDRKWWWLWGLCIFCLLCGHIEFIPAALRFCMPRWVSYLIGYTLADDIRKGKPASVWLYVVSPLFLYVVMFVCNHTVDTDFSLFWTQGIPVMTICALIIDKLHSTGLVGIFAFMGKISLESYVTNEYLLRALAVFSWTHIESPVYCGKWTFYIVGTALCILVSSFVNKISNNLIGKIS</sequence>
<name>A0A6I0LGN5_BACUN</name>
<feature type="domain" description="Acyltransferase 3" evidence="2">
    <location>
        <begin position="20"/>
        <end position="316"/>
    </location>
</feature>
<feature type="transmembrane region" description="Helical" evidence="1">
    <location>
        <begin position="157"/>
        <end position="180"/>
    </location>
</feature>
<dbReference type="AlphaFoldDB" id="A0A6I0LGN5"/>
<dbReference type="GO" id="GO:0016747">
    <property type="term" value="F:acyltransferase activity, transferring groups other than amino-acyl groups"/>
    <property type="evidence" value="ECO:0007669"/>
    <property type="project" value="InterPro"/>
</dbReference>
<feature type="transmembrane region" description="Helical" evidence="1">
    <location>
        <begin position="303"/>
        <end position="321"/>
    </location>
</feature>
<organism evidence="3 4">
    <name type="scientific">Bacteroides uniformis</name>
    <dbReference type="NCBI Taxonomy" id="820"/>
    <lineage>
        <taxon>Bacteria</taxon>
        <taxon>Pseudomonadati</taxon>
        <taxon>Bacteroidota</taxon>
        <taxon>Bacteroidia</taxon>
        <taxon>Bacteroidales</taxon>
        <taxon>Bacteroidaceae</taxon>
        <taxon>Bacteroides</taxon>
    </lineage>
</organism>
<proteinExistence type="predicted"/>
<dbReference type="Pfam" id="PF01757">
    <property type="entry name" value="Acyl_transf_3"/>
    <property type="match status" value="1"/>
</dbReference>
<protein>
    <submittedName>
        <fullName evidence="3">Acyltransferase</fullName>
    </submittedName>
</protein>